<proteinExistence type="predicted"/>
<protein>
    <recommendedName>
        <fullName evidence="1">Antitoxin SocA-like Panacea domain-containing protein</fullName>
    </recommendedName>
</protein>
<gene>
    <name evidence="2" type="ORF">S01H4_39591</name>
</gene>
<accession>X1CX22</accession>
<name>X1CX22_9ZZZZ</name>
<feature type="non-terminal residue" evidence="2">
    <location>
        <position position="1"/>
    </location>
</feature>
<reference evidence="2" key="1">
    <citation type="journal article" date="2014" name="Front. Microbiol.">
        <title>High frequency of phylogenetically diverse reductive dehalogenase-homologous genes in deep subseafloor sedimentary metagenomes.</title>
        <authorList>
            <person name="Kawai M."/>
            <person name="Futagami T."/>
            <person name="Toyoda A."/>
            <person name="Takaki Y."/>
            <person name="Nishi S."/>
            <person name="Hori S."/>
            <person name="Arai W."/>
            <person name="Tsubouchi T."/>
            <person name="Morono Y."/>
            <person name="Uchiyama I."/>
            <person name="Ito T."/>
            <person name="Fujiyama A."/>
            <person name="Inagaki F."/>
            <person name="Takami H."/>
        </authorList>
    </citation>
    <scope>NUCLEOTIDE SEQUENCE</scope>
    <source>
        <strain evidence="2">Expedition CK06-06</strain>
    </source>
</reference>
<organism evidence="2">
    <name type="scientific">marine sediment metagenome</name>
    <dbReference type="NCBI Taxonomy" id="412755"/>
    <lineage>
        <taxon>unclassified sequences</taxon>
        <taxon>metagenomes</taxon>
        <taxon>ecological metagenomes</taxon>
    </lineage>
</organism>
<dbReference type="AlphaFoldDB" id="X1CX22"/>
<dbReference type="InterPro" id="IPR025272">
    <property type="entry name" value="SocA_Panacea"/>
</dbReference>
<comment type="caution">
    <text evidence="2">The sequence shown here is derived from an EMBL/GenBank/DDBJ whole genome shotgun (WGS) entry which is preliminary data.</text>
</comment>
<evidence type="ECO:0000259" key="1">
    <source>
        <dbReference type="Pfam" id="PF13274"/>
    </source>
</evidence>
<evidence type="ECO:0000313" key="2">
    <source>
        <dbReference type="EMBL" id="GAH00620.1"/>
    </source>
</evidence>
<dbReference type="Pfam" id="PF13274">
    <property type="entry name" value="SocA_Panacea"/>
    <property type="match status" value="1"/>
</dbReference>
<dbReference type="EMBL" id="BART01021468">
    <property type="protein sequence ID" value="GAH00620.1"/>
    <property type="molecule type" value="Genomic_DNA"/>
</dbReference>
<feature type="domain" description="Antitoxin SocA-like Panacea" evidence="1">
    <location>
        <begin position="16"/>
        <end position="124"/>
    </location>
</feature>
<sequence length="187" mass="22239">IYYLVKKSKYLGKTKLIKLLYLADYEHYKYFDNEISDIEYIRWNFGPYSPEVCDCIDEMVAIKIITIQRGISVLKSRDYYSFNIIGKYNYTDDLKTEEIEFIKYILKKYDHLEIDELIKIAYATEPMTETSRRGEILDFRVREKVVARKLSIIRKELNAEMGLTKQYDPKDSLIDEELILHKTTPAS</sequence>